<dbReference type="EMBL" id="FMZE01000004">
    <property type="protein sequence ID" value="SDC92930.1"/>
    <property type="molecule type" value="Genomic_DNA"/>
</dbReference>
<proteinExistence type="predicted"/>
<reference evidence="1 2" key="1">
    <citation type="submission" date="2016-10" db="EMBL/GenBank/DDBJ databases">
        <authorList>
            <person name="de Groot N.N."/>
        </authorList>
    </citation>
    <scope>NUCLEOTIDE SEQUENCE [LARGE SCALE GENOMIC DNA]</scope>
    <source>
        <strain evidence="1 2">CGMCC 4.5506</strain>
    </source>
</reference>
<dbReference type="Gene3D" id="3.90.180.10">
    <property type="entry name" value="Medium-chain alcohol dehydrogenases, catalytic domain"/>
    <property type="match status" value="1"/>
</dbReference>
<dbReference type="SUPFAM" id="SSF50129">
    <property type="entry name" value="GroES-like"/>
    <property type="match status" value="1"/>
</dbReference>
<dbReference type="FunFam" id="3.40.50.720:FF:000121">
    <property type="entry name" value="Prostaglandin reductase 2"/>
    <property type="match status" value="1"/>
</dbReference>
<dbReference type="InterPro" id="IPR013149">
    <property type="entry name" value="ADH-like_C"/>
</dbReference>
<accession>A0A222VVY2</accession>
<dbReference type="GO" id="GO:0016628">
    <property type="term" value="F:oxidoreductase activity, acting on the CH-CH group of donors, NAD or NADP as acceptor"/>
    <property type="evidence" value="ECO:0007669"/>
    <property type="project" value="InterPro"/>
</dbReference>
<keyword evidence="2" id="KW-1185">Reference proteome</keyword>
<dbReference type="SMART" id="SM00829">
    <property type="entry name" value="PKS_ER"/>
    <property type="match status" value="1"/>
</dbReference>
<sequence>MTIPSHGMEVRLVRRPVGTPVADDFEVASVPIAEPGEGEVLVRNDHLSVDPYMRGRMIDTKSYVEPFALGAVMNGGAVGTVVGSGAPELPVGTTVLHDHGWREYALAPSADFQRVDTTLAPASAYLGILGLPGRTAYFGLFDVAAMRPGDTVFISGAAGAVGGLAGQFARLRGARRVIGSAGSTDKVAYLRDELGFDAAFDYRDGAVREQLRAAAPDGIDVYFDNVGGDHLRAAIAAIRPFGRIALCGAISGYNQTRPAPGPDNLILAVGKRLSLRGFVVYDYADRTDEFEAQVGRWLLEGQVRLRETTASGIHAATGAFLGLFDGTNTGKMLVRL</sequence>
<dbReference type="InterPro" id="IPR020843">
    <property type="entry name" value="ER"/>
</dbReference>
<dbReference type="KEGG" id="pmad:BAY61_27225"/>
<dbReference type="Pfam" id="PF00107">
    <property type="entry name" value="ADH_zinc_N"/>
    <property type="match status" value="1"/>
</dbReference>
<dbReference type="AlphaFoldDB" id="A0A222VVY2"/>
<organism evidence="1 2">
    <name type="scientific">Prauserella marina</name>
    <dbReference type="NCBI Taxonomy" id="530584"/>
    <lineage>
        <taxon>Bacteria</taxon>
        <taxon>Bacillati</taxon>
        <taxon>Actinomycetota</taxon>
        <taxon>Actinomycetes</taxon>
        <taxon>Pseudonocardiales</taxon>
        <taxon>Pseudonocardiaceae</taxon>
        <taxon>Prauserella</taxon>
    </lineage>
</organism>
<dbReference type="InterPro" id="IPR041694">
    <property type="entry name" value="ADH_N_2"/>
</dbReference>
<gene>
    <name evidence="1" type="ORF">SAMN05421630_104494</name>
</gene>
<evidence type="ECO:0000313" key="2">
    <source>
        <dbReference type="Proteomes" id="UP000199494"/>
    </source>
</evidence>
<name>A0A222VVY2_9PSEU</name>
<dbReference type="PANTHER" id="PTHR43205:SF7">
    <property type="entry name" value="PROSTAGLANDIN REDUCTASE 1"/>
    <property type="match status" value="1"/>
</dbReference>
<dbReference type="InterPro" id="IPR011032">
    <property type="entry name" value="GroES-like_sf"/>
</dbReference>
<protein>
    <submittedName>
        <fullName evidence="1">Uncharacterized protein</fullName>
    </submittedName>
</protein>
<dbReference type="RefSeq" id="WP_091803727.1">
    <property type="nucleotide sequence ID" value="NZ_CP016353.1"/>
</dbReference>
<dbReference type="CDD" id="cd05288">
    <property type="entry name" value="PGDH"/>
    <property type="match status" value="1"/>
</dbReference>
<dbReference type="InterPro" id="IPR045010">
    <property type="entry name" value="MDR_fam"/>
</dbReference>
<dbReference type="OrthoDB" id="9805663at2"/>
<dbReference type="STRING" id="530584.SAMN05421630_104494"/>
<dbReference type="SUPFAM" id="SSF51735">
    <property type="entry name" value="NAD(P)-binding Rossmann-fold domains"/>
    <property type="match status" value="1"/>
</dbReference>
<dbReference type="PANTHER" id="PTHR43205">
    <property type="entry name" value="PROSTAGLANDIN REDUCTASE"/>
    <property type="match status" value="1"/>
</dbReference>
<dbReference type="Proteomes" id="UP000199494">
    <property type="component" value="Unassembled WGS sequence"/>
</dbReference>
<dbReference type="InterPro" id="IPR036291">
    <property type="entry name" value="NAD(P)-bd_dom_sf"/>
</dbReference>
<dbReference type="Pfam" id="PF16884">
    <property type="entry name" value="ADH_N_2"/>
    <property type="match status" value="1"/>
</dbReference>
<evidence type="ECO:0000313" key="1">
    <source>
        <dbReference type="EMBL" id="SDC92930.1"/>
    </source>
</evidence>
<dbReference type="Gene3D" id="3.40.50.720">
    <property type="entry name" value="NAD(P)-binding Rossmann-like Domain"/>
    <property type="match status" value="1"/>
</dbReference>